<feature type="region of interest" description="Disordered" evidence="10">
    <location>
        <begin position="1"/>
        <end position="44"/>
    </location>
</feature>
<evidence type="ECO:0000256" key="7">
    <source>
        <dbReference type="ARBA" id="ARBA00023242"/>
    </source>
</evidence>
<comment type="caution">
    <text evidence="11">The sequence shown here is derived from an EMBL/GenBank/DDBJ whole genome shotgun (WGS) entry which is preliminary data.</text>
</comment>
<keyword evidence="3" id="KW-0808">Transferase</keyword>
<keyword evidence="12" id="KW-1185">Reference proteome</keyword>
<protein>
    <recommendedName>
        <fullName evidence="13">Methyltransferase</fullName>
    </recommendedName>
</protein>
<sequence>MAANGMPHGHSHNTSPHTSPHGHSHPPPPHTTFHGVPPAPAPITTPRIAENYIENGREYHGYRKGKYLFPCDELEMDRMDIYHKFFSVARGGALHSAPVNQPEPRILDVGTGTGIWAIDMCDKYRTAEVHGIDLTMIQPQFIPEALTFTKRDFESPWNGLGLDSWDLIHMRMLNGSVSNWPDLYAKVFRHLKPVTGWLEHVEIDLVPRCDDGTLAPTSQLVNWARYVLDATLIQNMPLAYNTETRSMLEKVGFVNIQEQVIKVPFSPWPTDPHLKDIGRWYNLGLTQGLEALTLAPMTRNRNWTKADVDRLVVDTKKEICSKKIHAYCEITTLPANPKAPEAPARHQRRSESEASRADMGIFSDGLIRLCHFTRGRLETHDKMAGRQADFTPLFLTQAANSCGARAYLDSAYAALSACSKRKFAPLAAGPDDLPQSPEGSFP</sequence>
<organism evidence="11 12">
    <name type="scientific">Cudoniella acicularis</name>
    <dbReference type="NCBI Taxonomy" id="354080"/>
    <lineage>
        <taxon>Eukaryota</taxon>
        <taxon>Fungi</taxon>
        <taxon>Dikarya</taxon>
        <taxon>Ascomycota</taxon>
        <taxon>Pezizomycotina</taxon>
        <taxon>Leotiomycetes</taxon>
        <taxon>Helotiales</taxon>
        <taxon>Tricladiaceae</taxon>
        <taxon>Cudoniella</taxon>
    </lineage>
</organism>
<dbReference type="CDD" id="cd02440">
    <property type="entry name" value="AdoMet_MTases"/>
    <property type="match status" value="1"/>
</dbReference>
<evidence type="ECO:0000256" key="1">
    <source>
        <dbReference type="ARBA" id="ARBA00004123"/>
    </source>
</evidence>
<comment type="catalytic activity">
    <reaction evidence="9">
        <text>L-methionyl-[protein] + S-adenosyl-L-methionine = S-methyl-L-methionyl-[protein] + S-adenosyl-L-homocysteine</text>
        <dbReference type="Rhea" id="RHEA:60560"/>
        <dbReference type="Rhea" id="RHEA-COMP:12313"/>
        <dbReference type="Rhea" id="RHEA-COMP:15592"/>
        <dbReference type="ChEBI" id="CHEBI:16044"/>
        <dbReference type="ChEBI" id="CHEBI:57856"/>
        <dbReference type="ChEBI" id="CHEBI:59789"/>
        <dbReference type="ChEBI" id="CHEBI:142742"/>
    </reaction>
    <physiologicalReaction direction="left-to-right" evidence="9">
        <dbReference type="Rhea" id="RHEA:60561"/>
    </physiologicalReaction>
</comment>
<dbReference type="Pfam" id="PF13489">
    <property type="entry name" value="Methyltransf_23"/>
    <property type="match status" value="1"/>
</dbReference>
<dbReference type="PANTHER" id="PTHR43591:SF30">
    <property type="entry name" value="PROTEIN-METHIONINE METHYLTRANSFERASE LAEA"/>
    <property type="match status" value="1"/>
</dbReference>
<accession>A0A8H4QI63</accession>
<dbReference type="AlphaFoldDB" id="A0A8H4QI63"/>
<evidence type="ECO:0008006" key="13">
    <source>
        <dbReference type="Google" id="ProtNLM"/>
    </source>
</evidence>
<evidence type="ECO:0000256" key="6">
    <source>
        <dbReference type="ARBA" id="ARBA00023163"/>
    </source>
</evidence>
<evidence type="ECO:0000313" key="11">
    <source>
        <dbReference type="EMBL" id="KAF4611378.1"/>
    </source>
</evidence>
<comment type="similarity">
    <text evidence="8">Belongs to the methyltransferase superfamily. LaeA methyltransferase family.</text>
</comment>
<dbReference type="Proteomes" id="UP000566819">
    <property type="component" value="Unassembled WGS sequence"/>
</dbReference>
<dbReference type="GO" id="GO:0005634">
    <property type="term" value="C:nucleus"/>
    <property type="evidence" value="ECO:0007669"/>
    <property type="project" value="UniProtKB-SubCell"/>
</dbReference>
<evidence type="ECO:0000256" key="5">
    <source>
        <dbReference type="ARBA" id="ARBA00023015"/>
    </source>
</evidence>
<comment type="subcellular location">
    <subcellularLocation>
        <location evidence="1">Nucleus</location>
    </subcellularLocation>
</comment>
<dbReference type="InterPro" id="IPR029063">
    <property type="entry name" value="SAM-dependent_MTases_sf"/>
</dbReference>
<feature type="region of interest" description="Disordered" evidence="10">
    <location>
        <begin position="336"/>
        <end position="356"/>
    </location>
</feature>
<dbReference type="EMBL" id="JAAMPI010002557">
    <property type="protein sequence ID" value="KAF4611378.1"/>
    <property type="molecule type" value="Genomic_DNA"/>
</dbReference>
<evidence type="ECO:0000256" key="2">
    <source>
        <dbReference type="ARBA" id="ARBA00022603"/>
    </source>
</evidence>
<feature type="compositionally biased region" description="Low complexity" evidence="10">
    <location>
        <begin position="12"/>
        <end position="21"/>
    </location>
</feature>
<dbReference type="SUPFAM" id="SSF53335">
    <property type="entry name" value="S-adenosyl-L-methionine-dependent methyltransferases"/>
    <property type="match status" value="1"/>
</dbReference>
<gene>
    <name evidence="11" type="ORF">G7Y89_g15635</name>
</gene>
<keyword evidence="7" id="KW-0539">Nucleus</keyword>
<evidence type="ECO:0000256" key="10">
    <source>
        <dbReference type="SAM" id="MobiDB-lite"/>
    </source>
</evidence>
<evidence type="ECO:0000313" key="12">
    <source>
        <dbReference type="Proteomes" id="UP000566819"/>
    </source>
</evidence>
<proteinExistence type="inferred from homology"/>
<evidence type="ECO:0000256" key="4">
    <source>
        <dbReference type="ARBA" id="ARBA00022691"/>
    </source>
</evidence>
<keyword evidence="5" id="KW-0805">Transcription regulation</keyword>
<keyword evidence="2" id="KW-0489">Methyltransferase</keyword>
<dbReference type="Gene3D" id="3.40.50.150">
    <property type="entry name" value="Vaccinia Virus protein VP39"/>
    <property type="match status" value="1"/>
</dbReference>
<reference evidence="11 12" key="1">
    <citation type="submission" date="2020-03" db="EMBL/GenBank/DDBJ databases">
        <title>Draft Genome Sequence of Cudoniella acicularis.</title>
        <authorList>
            <person name="Buettner E."/>
            <person name="Kellner H."/>
        </authorList>
    </citation>
    <scope>NUCLEOTIDE SEQUENCE [LARGE SCALE GENOMIC DNA]</scope>
    <source>
        <strain evidence="11 12">DSM 108380</strain>
    </source>
</reference>
<evidence type="ECO:0000256" key="8">
    <source>
        <dbReference type="ARBA" id="ARBA00038158"/>
    </source>
</evidence>
<name>A0A8H4QI63_9HELO</name>
<dbReference type="GO" id="GO:0008168">
    <property type="term" value="F:methyltransferase activity"/>
    <property type="evidence" value="ECO:0007669"/>
    <property type="project" value="UniProtKB-KW"/>
</dbReference>
<dbReference type="OrthoDB" id="2013972at2759"/>
<evidence type="ECO:0000256" key="3">
    <source>
        <dbReference type="ARBA" id="ARBA00022679"/>
    </source>
</evidence>
<dbReference type="PANTHER" id="PTHR43591">
    <property type="entry name" value="METHYLTRANSFERASE"/>
    <property type="match status" value="1"/>
</dbReference>
<keyword evidence="6" id="KW-0804">Transcription</keyword>
<dbReference type="GO" id="GO:0032259">
    <property type="term" value="P:methylation"/>
    <property type="evidence" value="ECO:0007669"/>
    <property type="project" value="UniProtKB-KW"/>
</dbReference>
<keyword evidence="4" id="KW-0949">S-adenosyl-L-methionine</keyword>
<evidence type="ECO:0000256" key="9">
    <source>
        <dbReference type="ARBA" id="ARBA00047870"/>
    </source>
</evidence>